<dbReference type="SUPFAM" id="SSF51735">
    <property type="entry name" value="NAD(P)-binding Rossmann-fold domains"/>
    <property type="match status" value="1"/>
</dbReference>
<proteinExistence type="predicted"/>
<keyword evidence="1" id="KW-0521">NADP</keyword>
<evidence type="ECO:0000256" key="1">
    <source>
        <dbReference type="ARBA" id="ARBA00022857"/>
    </source>
</evidence>
<feature type="domain" description="Dihydrodipicolinate reductase N-terminal" evidence="3">
    <location>
        <begin position="6"/>
        <end position="86"/>
    </location>
</feature>
<reference evidence="4 5" key="1">
    <citation type="submission" date="2019-03" db="EMBL/GenBank/DDBJ databases">
        <title>Draft genome of Gammaproteobacteria bacterium LSUCC0057, a member of the SAR92 clade.</title>
        <authorList>
            <person name="Lanclos V.C."/>
            <person name="Doiron C."/>
            <person name="Henson M.W."/>
            <person name="Thrash J.C."/>
        </authorList>
    </citation>
    <scope>NUCLEOTIDE SEQUENCE [LARGE SCALE GENOMIC DNA]</scope>
    <source>
        <strain evidence="4 5">LSUCC0057</strain>
    </source>
</reference>
<evidence type="ECO:0000313" key="4">
    <source>
        <dbReference type="EMBL" id="TFH67776.1"/>
    </source>
</evidence>
<accession>A0A4Y8UG26</accession>
<organism evidence="4 5">
    <name type="scientific">Gammaproteobacteria bacterium LSUCC0057</name>
    <dbReference type="NCBI Taxonomy" id="2559237"/>
    <lineage>
        <taxon>Bacteria</taxon>
        <taxon>Pseudomonadati</taxon>
        <taxon>Pseudomonadota</taxon>
        <taxon>Gammaproteobacteria</taxon>
        <taxon>Cellvibrionales</taxon>
        <taxon>Porticoccaceae</taxon>
        <taxon>SAR92 clade</taxon>
    </lineage>
</organism>
<comment type="caution">
    <text evidence="4">The sequence shown here is derived from an EMBL/GenBank/DDBJ whole genome shotgun (WGS) entry which is preliminary data.</text>
</comment>
<dbReference type="GO" id="GO:0008839">
    <property type="term" value="F:4-hydroxy-tetrahydrodipicolinate reductase"/>
    <property type="evidence" value="ECO:0007669"/>
    <property type="project" value="InterPro"/>
</dbReference>
<sequence>MRDPYKVIVWGPGRMGSISIWEIVNSPAFELVGVRAYSEAKNGLDAGTLIGIDPLGVIVSNDVEELLGIECDCVIYTAHDEGTYHTDEEILTILAAGKNIVTPLPYQNVQLFRDQTFLDKINAACQQGQSTFYADGIDPHLIPNRILLGLTNGNAEVKAVKLQEHWDCSEADQGPLQYIGFGQPPEQAETIDVSKTMAVNFMHGIVRTAEQVLGVEYDRVITSHDFIPTPVDIHKPFLIKAGTVGRITHRMAGHVDAIGPDPLFTIEYHWLIGDSMLPDGVEPGQYYVGTIEGRPSLRMTLNYSVSNYSNERFFQLGNLEVEPSYVATIMPCIQAIPKVCRSAPGLMPSLDPSINWKQDFRDL</sequence>
<dbReference type="InterPro" id="IPR036291">
    <property type="entry name" value="NAD(P)-bd_dom_sf"/>
</dbReference>
<evidence type="ECO:0000313" key="5">
    <source>
        <dbReference type="Proteomes" id="UP000298133"/>
    </source>
</evidence>
<dbReference type="Proteomes" id="UP000298133">
    <property type="component" value="Unassembled WGS sequence"/>
</dbReference>
<name>A0A4Y8UG26_9GAMM</name>
<protein>
    <recommendedName>
        <fullName evidence="3">Dihydrodipicolinate reductase N-terminal domain-containing protein</fullName>
    </recommendedName>
</protein>
<dbReference type="AlphaFoldDB" id="A0A4Y8UG26"/>
<gene>
    <name evidence="4" type="ORF">E3W66_05870</name>
</gene>
<dbReference type="OrthoDB" id="9767616at2"/>
<dbReference type="Pfam" id="PF01113">
    <property type="entry name" value="DapB_N"/>
    <property type="match status" value="1"/>
</dbReference>
<keyword evidence="5" id="KW-1185">Reference proteome</keyword>
<evidence type="ECO:0000256" key="2">
    <source>
        <dbReference type="ARBA" id="ARBA00023002"/>
    </source>
</evidence>
<keyword evidence="2" id="KW-0560">Oxidoreductase</keyword>
<evidence type="ECO:0000259" key="3">
    <source>
        <dbReference type="Pfam" id="PF01113"/>
    </source>
</evidence>
<dbReference type="InterPro" id="IPR000846">
    <property type="entry name" value="DapB_N"/>
</dbReference>
<dbReference type="Gene3D" id="3.40.50.720">
    <property type="entry name" value="NAD(P)-binding Rossmann-like Domain"/>
    <property type="match status" value="1"/>
</dbReference>
<dbReference type="EMBL" id="SPIA01000002">
    <property type="protein sequence ID" value="TFH67776.1"/>
    <property type="molecule type" value="Genomic_DNA"/>
</dbReference>
<dbReference type="GO" id="GO:0009089">
    <property type="term" value="P:lysine biosynthetic process via diaminopimelate"/>
    <property type="evidence" value="ECO:0007669"/>
    <property type="project" value="InterPro"/>
</dbReference>
<dbReference type="CDD" id="cd24146">
    <property type="entry name" value="nat-AmDH_N_like"/>
    <property type="match status" value="1"/>
</dbReference>